<evidence type="ECO:0000256" key="1">
    <source>
        <dbReference type="SAM" id="SignalP"/>
    </source>
</evidence>
<protein>
    <submittedName>
        <fullName evidence="5">DUF5117 domain-containing protein</fullName>
    </submittedName>
</protein>
<gene>
    <name evidence="5" type="ORF">DWZ68_11060</name>
</gene>
<feature type="chain" id="PRO_5019004024" evidence="1">
    <location>
        <begin position="21"/>
        <end position="879"/>
    </location>
</feature>
<sequence length="879" mass="101007">MRLKLVIIFMSFLFVQEVAASSAAIIWKKKGKKEEKVEVKKETPYEKFFKGKKCETVKGLIILHKMDNKIYFELPLSLLGKDMLIGSTVTEITNNGFANVGEKPHEPMHVMFTRTDSTINLRQVTCAYMSKDRNLQERIKTSMMPAIIENLAIKAYSPDSTAVVIDMTNFLLSDNEQLNPFSAYAPVTWSGAWIEKEFKRNNSQIAKIKAFDDNVSVQSSLTYSVSLRDKRSYYWYKEPFTAVMTRTFLLLPEEPMRPRLADPRINIFWQGYSEFSNEGNGMKPLYYANRWRLEPKDEAAYRRGELVEPKKPIVFYIDNAFPEMWKPYMKYAVEVWQKAFENIGFKNAIIAKDFPTDDPEFDPDNLKYSCIRYSPSSVANAMGPSWTDPRTGEIINASVYVYHNVIKLVQDWRFLHTAAVDSDVRKVVLDDEIIGDCIRYVVSHEVGHCLALMHNMSASAAIPVDSLRSPSFTQKYGTTYSIMDYARNNYVAQPGDKEKGVRLTPPELGLYDMFSISWLYRPLLDAKTPEDEVPTLSKWISEKSGNLAYRYGKQQFRTRLDPSSVEEDLGDDAMKAGVYGIKNLKIILANLNGWVGKDDPDYRFRLNMYNEVIYQYFRYLNNVLMNIGGIYMNERYDGDVLPSYTVVPRKDQRRAVKFLLDQMKDMDWLDAKEMQEGYPLRGNIASYLQDEIFFAMIKQIGNVMICASKSLGEDVYTAEDYMKDIYDYVWAPTQQGKTLTSIEKLMQINLLTTIMDQAGVVSEQKGTPFALAGNMIRIPEVMKEQSRAAYGLISEEFAGIYSNLERLVPFESEDLLRQAERMGFDSYVGVTAPYIPTGHIYFDVLKKTLSLLKSKVNTGSTDTKQHYKLLIYKIENALK</sequence>
<feature type="signal peptide" evidence="1">
    <location>
        <begin position="1"/>
        <end position="20"/>
    </location>
</feature>
<accession>A0A415QH72</accession>
<evidence type="ECO:0000313" key="6">
    <source>
        <dbReference type="Proteomes" id="UP000286038"/>
    </source>
</evidence>
<evidence type="ECO:0000313" key="5">
    <source>
        <dbReference type="EMBL" id="RHM42534.1"/>
    </source>
</evidence>
<evidence type="ECO:0000259" key="2">
    <source>
        <dbReference type="Pfam" id="PF16313"/>
    </source>
</evidence>
<feature type="domain" description="DUF5118" evidence="4">
    <location>
        <begin position="43"/>
        <end position="91"/>
    </location>
</feature>
<feature type="domain" description="DUF5117" evidence="3">
    <location>
        <begin position="108"/>
        <end position="296"/>
    </location>
</feature>
<evidence type="ECO:0000259" key="4">
    <source>
        <dbReference type="Pfam" id="PF17162"/>
    </source>
</evidence>
<proteinExistence type="predicted"/>
<dbReference type="InterPro" id="IPR033428">
    <property type="entry name" value="DUF5118"/>
</dbReference>
<dbReference type="GO" id="GO:0008237">
    <property type="term" value="F:metallopeptidase activity"/>
    <property type="evidence" value="ECO:0007669"/>
    <property type="project" value="InterPro"/>
</dbReference>
<keyword evidence="1" id="KW-0732">Signal</keyword>
<dbReference type="AlphaFoldDB" id="A0A415QH72"/>
<dbReference type="SUPFAM" id="SSF55486">
    <property type="entry name" value="Metalloproteases ('zincins'), catalytic domain"/>
    <property type="match status" value="1"/>
</dbReference>
<dbReference type="Pfam" id="PF16313">
    <property type="entry name" value="DUF4953"/>
    <property type="match status" value="1"/>
</dbReference>
<feature type="domain" description="EcxA zinc-binding" evidence="2">
    <location>
        <begin position="429"/>
        <end position="734"/>
    </location>
</feature>
<organism evidence="5 6">
    <name type="scientific">Butyricimonas virosa</name>
    <dbReference type="NCBI Taxonomy" id="544645"/>
    <lineage>
        <taxon>Bacteria</taxon>
        <taxon>Pseudomonadati</taxon>
        <taxon>Bacteroidota</taxon>
        <taxon>Bacteroidia</taxon>
        <taxon>Bacteroidales</taxon>
        <taxon>Odoribacteraceae</taxon>
        <taxon>Butyricimonas</taxon>
    </lineage>
</organism>
<dbReference type="InterPro" id="IPR034032">
    <property type="entry name" value="Zn_MMP-like_bac"/>
</dbReference>
<reference evidence="5 6" key="1">
    <citation type="submission" date="2018-08" db="EMBL/GenBank/DDBJ databases">
        <title>A genome reference for cultivated species of the human gut microbiota.</title>
        <authorList>
            <person name="Zou Y."/>
            <person name="Xue W."/>
            <person name="Luo G."/>
        </authorList>
    </citation>
    <scope>NUCLEOTIDE SEQUENCE [LARGE SCALE GENOMIC DNA]</scope>
    <source>
        <strain evidence="5 6">AF34-33</strain>
    </source>
</reference>
<dbReference type="Gene3D" id="3.40.390.10">
    <property type="entry name" value="Collagenase (Catalytic Domain)"/>
    <property type="match status" value="1"/>
</dbReference>
<dbReference type="CDD" id="cd04276">
    <property type="entry name" value="ZnMc_MMP_like_2"/>
    <property type="match status" value="1"/>
</dbReference>
<dbReference type="InterPro" id="IPR032534">
    <property type="entry name" value="EcxA_zinc-bd"/>
</dbReference>
<dbReference type="Proteomes" id="UP000286038">
    <property type="component" value="Unassembled WGS sequence"/>
</dbReference>
<dbReference type="RefSeq" id="WP_118450183.1">
    <property type="nucleotide sequence ID" value="NZ_CABJDM010000012.1"/>
</dbReference>
<dbReference type="Pfam" id="PF17162">
    <property type="entry name" value="DUF5118"/>
    <property type="match status" value="1"/>
</dbReference>
<dbReference type="InterPro" id="IPR024079">
    <property type="entry name" value="MetalloPept_cat_dom_sf"/>
</dbReference>
<name>A0A415QH72_9BACT</name>
<dbReference type="PANTHER" id="PTHR38478">
    <property type="entry name" value="PEPTIDASE M1A AND M12B"/>
    <property type="match status" value="1"/>
</dbReference>
<evidence type="ECO:0000259" key="3">
    <source>
        <dbReference type="Pfam" id="PF17148"/>
    </source>
</evidence>
<dbReference type="InterPro" id="IPR033413">
    <property type="entry name" value="DUF5117"/>
</dbReference>
<comment type="caution">
    <text evidence="5">The sequence shown here is derived from an EMBL/GenBank/DDBJ whole genome shotgun (WGS) entry which is preliminary data.</text>
</comment>
<dbReference type="EMBL" id="QRPV01000012">
    <property type="protein sequence ID" value="RHM42534.1"/>
    <property type="molecule type" value="Genomic_DNA"/>
</dbReference>
<dbReference type="PANTHER" id="PTHR38478:SF1">
    <property type="entry name" value="ZINC DEPENDENT METALLOPROTEASE DOMAIN LIPOPROTEIN"/>
    <property type="match status" value="1"/>
</dbReference>
<dbReference type="Pfam" id="PF17148">
    <property type="entry name" value="DUF5117"/>
    <property type="match status" value="1"/>
</dbReference>